<feature type="chain" id="PRO_5013348879" description="Conjugative relaxosome accessory transposon protein" evidence="1">
    <location>
        <begin position="22"/>
        <end position="450"/>
    </location>
</feature>
<proteinExistence type="predicted"/>
<sequence length="450" mass="49996">MQVVSKLCLLFVVASATNVSASTVAEANKTDMKLFFSASTPTDYNVTPPPIPDLTLLSGKVSLPTSCKGNLGLSISNAFTDGTLKKIYENFDNIIRQLASTDGAIFMATLYISKSNPNLYQLIQEGLDLTMTDFLSAMGSCTTMANSLVEFVGEPLIEMQSKTKLNKIIEANAATALDQDWNHMRVEDVVKGGLDAAADAGFDIFGVLQGGKNQPAIDLMQNVVTYGYCIYRGLTQSECRQYYDQNNGSQPAPNASEAYKSVIGNVNNNKQIAEIILGNSHISVCNGCESIEVQPYGVQSYISQVQQMIATKIRVLANRDINTLSSEDYQSVGHEPVIRVDANYFRNLTTLDGDREIYEMYVMGWAYDIAYQRAWYAMDAIENSVKALLTETDIEKAGLIRQYEFKLETLDKERKRLEKHSENNNYVPKMYVKRLLSAQKQRSSHATLSY</sequence>
<accession>A0A240EI06</accession>
<name>A0A240EI06_9VIBR</name>
<dbReference type="RefSeq" id="WP_096993101.1">
    <property type="nucleotide sequence ID" value="NZ_JBHSII010000006.1"/>
</dbReference>
<evidence type="ECO:0008006" key="4">
    <source>
        <dbReference type="Google" id="ProtNLM"/>
    </source>
</evidence>
<dbReference type="Proteomes" id="UP000219336">
    <property type="component" value="Unassembled WGS sequence"/>
</dbReference>
<gene>
    <name evidence="2" type="ORF">VTH8203_01488</name>
</gene>
<evidence type="ECO:0000313" key="2">
    <source>
        <dbReference type="EMBL" id="SNX47873.1"/>
    </source>
</evidence>
<dbReference type="OrthoDB" id="5919121at2"/>
<keyword evidence="3" id="KW-1185">Reference proteome</keyword>
<reference evidence="3" key="1">
    <citation type="submission" date="2016-06" db="EMBL/GenBank/DDBJ databases">
        <authorList>
            <person name="Rodrigo-Torres L."/>
            <person name="Arahal R.D."/>
            <person name="Lucena T."/>
        </authorList>
    </citation>
    <scope>NUCLEOTIDE SEQUENCE [LARGE SCALE GENOMIC DNA]</scope>
    <source>
        <strain evidence="3">CECT8203</strain>
    </source>
</reference>
<evidence type="ECO:0000256" key="1">
    <source>
        <dbReference type="SAM" id="SignalP"/>
    </source>
</evidence>
<evidence type="ECO:0000313" key="3">
    <source>
        <dbReference type="Proteomes" id="UP000219336"/>
    </source>
</evidence>
<organism evidence="2 3">
    <name type="scientific">Vibrio thalassae</name>
    <dbReference type="NCBI Taxonomy" id="1243014"/>
    <lineage>
        <taxon>Bacteria</taxon>
        <taxon>Pseudomonadati</taxon>
        <taxon>Pseudomonadota</taxon>
        <taxon>Gammaproteobacteria</taxon>
        <taxon>Vibrionales</taxon>
        <taxon>Vibrionaceae</taxon>
        <taxon>Vibrio</taxon>
    </lineage>
</organism>
<dbReference type="AlphaFoldDB" id="A0A240EI06"/>
<keyword evidence="1" id="KW-0732">Signal</keyword>
<protein>
    <recommendedName>
        <fullName evidence="4">Conjugative relaxosome accessory transposon protein</fullName>
    </recommendedName>
</protein>
<feature type="signal peptide" evidence="1">
    <location>
        <begin position="1"/>
        <end position="21"/>
    </location>
</feature>
<dbReference type="EMBL" id="OANU01000015">
    <property type="protein sequence ID" value="SNX47873.1"/>
    <property type="molecule type" value="Genomic_DNA"/>
</dbReference>